<dbReference type="InterPro" id="IPR050736">
    <property type="entry name" value="Sensor_HK_Regulatory"/>
</dbReference>
<evidence type="ECO:0000259" key="6">
    <source>
        <dbReference type="PROSITE" id="PS50109"/>
    </source>
</evidence>
<dbReference type="InterPro" id="IPR004358">
    <property type="entry name" value="Sig_transdc_His_kin-like_C"/>
</dbReference>
<sequence length="718" mass="83291">MGKKNNIKDIDTSLRWRFDVNTFRLLGRELITDRVTAVFELVKNCYDANATEVLVDFVDVGSKNSEKKIIIKDNGIGMSFIDIRDKWMVVGTNSKRTSLYSDQPFNRKFVGEKGIGRFAVDKLGEKLLIRTKQNSENDWLNVKIDWDEYEALSDSSKVTQQLSLFTEIENKYFYEDGDLEESGTELIISKVSDLWTENDIERLYKELSKLVSPFYPVNPPFDIRINSNEYKSFANKLVKPDPIKFYSHRAEIDFDLENNKQETLIFNSKTGEINSEWIDIQNFGPVKMKIYYFNENAKKRYNSAYKNDETRIDGIKIYRDGIIATPFAEFQQNSDKKRDVLGIDKRRWSAAFNKVGTKEVIGVLDITKENNPKIIDATNRQDFIYTEEYESIKEFIISQLKVFEELKEFERVGKKTTVEKELLVAGQDVKSFEREIEKIEKSIDKELNPEFKANLNLLKDQAKKLHVTISKGIDEQKKYQKEVERKEKILYSVVSMQEYASLISHAVRTSIAKVKHLGEFFKLNFPNPQYDKYFFQYAILIYDEMNTLLSVTDFMLSYASADKSYEEFDIKILIDDLLKNTYETVFKNDSIKLEIDIKDDFIIDTNKKAFQDIFQNLVSNSIKALKNTEDKIIKCSGFLNSDKYVIYFSDNGIGINESDKEWIFGLYNTRTAEQGGAGIGLYIVENQVKAFGGSIELVENEFKPTGATFKITIPFNKN</sequence>
<keyword evidence="3" id="KW-0808">Transferase</keyword>
<proteinExistence type="predicted"/>
<reference evidence="8 10" key="1">
    <citation type="submission" date="2023-11" db="EMBL/GenBank/DDBJ databases">
        <title>Unpublished Manusciprt.</title>
        <authorList>
            <person name="Saticioglu I.B."/>
            <person name="Ay H."/>
            <person name="Ajmi N."/>
            <person name="Altun S."/>
            <person name="Duman M."/>
        </authorList>
    </citation>
    <scope>NUCLEOTIDE SEQUENCE</scope>
    <source>
        <strain evidence="7 10">Fl-33</strain>
        <strain evidence="8">Fl-77</strain>
    </source>
</reference>
<dbReference type="InterPro" id="IPR003594">
    <property type="entry name" value="HATPase_dom"/>
</dbReference>
<evidence type="ECO:0000256" key="1">
    <source>
        <dbReference type="ARBA" id="ARBA00000085"/>
    </source>
</evidence>
<evidence type="ECO:0000256" key="5">
    <source>
        <dbReference type="ARBA" id="ARBA00023012"/>
    </source>
</evidence>
<dbReference type="EMBL" id="JAWXVG010000001">
    <property type="protein sequence ID" value="MDX6180647.1"/>
    <property type="molecule type" value="Genomic_DNA"/>
</dbReference>
<evidence type="ECO:0000256" key="3">
    <source>
        <dbReference type="ARBA" id="ARBA00022679"/>
    </source>
</evidence>
<dbReference type="AlphaFoldDB" id="A0AAJ2S642"/>
<dbReference type="Pfam" id="PF13589">
    <property type="entry name" value="HATPase_c_3"/>
    <property type="match status" value="1"/>
</dbReference>
<keyword evidence="5" id="KW-0902">Two-component regulatory system</keyword>
<evidence type="ECO:0000313" key="9">
    <source>
        <dbReference type="Proteomes" id="UP001270053"/>
    </source>
</evidence>
<evidence type="ECO:0000313" key="7">
    <source>
        <dbReference type="EMBL" id="MDX6180647.1"/>
    </source>
</evidence>
<dbReference type="GO" id="GO:0000160">
    <property type="term" value="P:phosphorelay signal transduction system"/>
    <property type="evidence" value="ECO:0007669"/>
    <property type="project" value="UniProtKB-KW"/>
</dbReference>
<dbReference type="InterPro" id="IPR036890">
    <property type="entry name" value="HATPase_C_sf"/>
</dbReference>
<dbReference type="InterPro" id="IPR005467">
    <property type="entry name" value="His_kinase_dom"/>
</dbReference>
<name>A0AAJ2S642_9FLAO</name>
<protein>
    <recommendedName>
        <fullName evidence="2">histidine kinase</fullName>
        <ecNumber evidence="2">2.7.13.3</ecNumber>
    </recommendedName>
</protein>
<dbReference type="PANTHER" id="PTHR43711">
    <property type="entry name" value="TWO-COMPONENT HISTIDINE KINASE"/>
    <property type="match status" value="1"/>
</dbReference>
<gene>
    <name evidence="7" type="ORF">SGQ18_00675</name>
    <name evidence="8" type="ORF">SGQ44_00675</name>
</gene>
<organism evidence="8 9">
    <name type="scientific">Flavobacterium flavipigmentatum</name>
    <dbReference type="NCBI Taxonomy" id="2893884"/>
    <lineage>
        <taxon>Bacteria</taxon>
        <taxon>Pseudomonadati</taxon>
        <taxon>Bacteroidota</taxon>
        <taxon>Flavobacteriia</taxon>
        <taxon>Flavobacteriales</taxon>
        <taxon>Flavobacteriaceae</taxon>
        <taxon>Flavobacterium</taxon>
    </lineage>
</organism>
<dbReference type="PROSITE" id="PS50109">
    <property type="entry name" value="HIS_KIN"/>
    <property type="match status" value="1"/>
</dbReference>
<dbReference type="Proteomes" id="UP001270053">
    <property type="component" value="Unassembled WGS sequence"/>
</dbReference>
<dbReference type="PANTHER" id="PTHR43711:SF1">
    <property type="entry name" value="HISTIDINE KINASE 1"/>
    <property type="match status" value="1"/>
</dbReference>
<dbReference type="SMART" id="SM00387">
    <property type="entry name" value="HATPase_c"/>
    <property type="match status" value="1"/>
</dbReference>
<feature type="domain" description="Histidine kinase" evidence="6">
    <location>
        <begin position="502"/>
        <end position="717"/>
    </location>
</feature>
<dbReference type="SUPFAM" id="SSF55874">
    <property type="entry name" value="ATPase domain of HSP90 chaperone/DNA topoisomerase II/histidine kinase"/>
    <property type="match status" value="2"/>
</dbReference>
<comment type="caution">
    <text evidence="8">The sequence shown here is derived from an EMBL/GenBank/DDBJ whole genome shotgun (WGS) entry which is preliminary data.</text>
</comment>
<evidence type="ECO:0000256" key="4">
    <source>
        <dbReference type="ARBA" id="ARBA00022777"/>
    </source>
</evidence>
<evidence type="ECO:0000256" key="2">
    <source>
        <dbReference type="ARBA" id="ARBA00012438"/>
    </source>
</evidence>
<evidence type="ECO:0000313" key="8">
    <source>
        <dbReference type="EMBL" id="MDX6184247.1"/>
    </source>
</evidence>
<dbReference type="RefSeq" id="WP_229975368.1">
    <property type="nucleotide sequence ID" value="NZ_CP087133.1"/>
</dbReference>
<dbReference type="PRINTS" id="PR00344">
    <property type="entry name" value="BCTRLSENSOR"/>
</dbReference>
<accession>A0AAJ2S642</accession>
<dbReference type="GO" id="GO:0004673">
    <property type="term" value="F:protein histidine kinase activity"/>
    <property type="evidence" value="ECO:0007669"/>
    <property type="project" value="UniProtKB-EC"/>
</dbReference>
<dbReference type="Proteomes" id="UP001278738">
    <property type="component" value="Unassembled WGS sequence"/>
</dbReference>
<keyword evidence="10" id="KW-1185">Reference proteome</keyword>
<dbReference type="EMBL" id="JAWXVH010000001">
    <property type="protein sequence ID" value="MDX6184247.1"/>
    <property type="molecule type" value="Genomic_DNA"/>
</dbReference>
<dbReference type="EC" id="2.7.13.3" evidence="2"/>
<keyword evidence="4 8" id="KW-0418">Kinase</keyword>
<dbReference type="Pfam" id="PF02518">
    <property type="entry name" value="HATPase_c"/>
    <property type="match status" value="1"/>
</dbReference>
<evidence type="ECO:0000313" key="10">
    <source>
        <dbReference type="Proteomes" id="UP001278738"/>
    </source>
</evidence>
<dbReference type="Gene3D" id="3.30.565.10">
    <property type="entry name" value="Histidine kinase-like ATPase, C-terminal domain"/>
    <property type="match status" value="2"/>
</dbReference>
<comment type="catalytic activity">
    <reaction evidence="1">
        <text>ATP + protein L-histidine = ADP + protein N-phospho-L-histidine.</text>
        <dbReference type="EC" id="2.7.13.3"/>
    </reaction>
</comment>